<keyword evidence="5" id="KW-0732">Signal</keyword>
<evidence type="ECO:0000256" key="5">
    <source>
        <dbReference type="ARBA" id="ARBA00022729"/>
    </source>
</evidence>
<dbReference type="Gene3D" id="2.60.120.200">
    <property type="match status" value="1"/>
</dbReference>
<dbReference type="InterPro" id="IPR013320">
    <property type="entry name" value="ConA-like_dom_sf"/>
</dbReference>
<dbReference type="PROSITE" id="PS51828">
    <property type="entry name" value="PTX_2"/>
    <property type="match status" value="1"/>
</dbReference>
<reference evidence="11" key="2">
    <citation type="submission" date="2025-09" db="UniProtKB">
        <authorList>
            <consortium name="Ensembl"/>
        </authorList>
    </citation>
    <scope>IDENTIFICATION</scope>
</reference>
<keyword evidence="12" id="KW-1185">Reference proteome</keyword>
<feature type="domain" description="Pentraxin (PTX)" evidence="10">
    <location>
        <begin position="131"/>
        <end position="206"/>
    </location>
</feature>
<dbReference type="STRING" id="8078.ENSFHEP00000013530"/>
<dbReference type="Pfam" id="PF00354">
    <property type="entry name" value="Pentaxin"/>
    <property type="match status" value="1"/>
</dbReference>
<comment type="caution">
    <text evidence="9">Lacks conserved residue(s) required for the propagation of feature annotation.</text>
</comment>
<evidence type="ECO:0000256" key="9">
    <source>
        <dbReference type="PROSITE-ProRule" id="PRU01172"/>
    </source>
</evidence>
<dbReference type="AlphaFoldDB" id="A0A3Q2TDD3"/>
<reference evidence="11" key="1">
    <citation type="submission" date="2025-08" db="UniProtKB">
        <authorList>
            <consortium name="Ensembl"/>
        </authorList>
    </citation>
    <scope>IDENTIFICATION</scope>
</reference>
<evidence type="ECO:0000313" key="11">
    <source>
        <dbReference type="Ensembl" id="ENSFHEP00000013530.1"/>
    </source>
</evidence>
<dbReference type="GO" id="GO:0046872">
    <property type="term" value="F:metal ion binding"/>
    <property type="evidence" value="ECO:0007669"/>
    <property type="project" value="UniProtKB-KW"/>
</dbReference>
<dbReference type="Proteomes" id="UP000265000">
    <property type="component" value="Unplaced"/>
</dbReference>
<dbReference type="SMART" id="SM00159">
    <property type="entry name" value="PTX"/>
    <property type="match status" value="1"/>
</dbReference>
<evidence type="ECO:0000256" key="1">
    <source>
        <dbReference type="ARBA" id="ARBA00001913"/>
    </source>
</evidence>
<evidence type="ECO:0000256" key="7">
    <source>
        <dbReference type="ARBA" id="ARBA00023157"/>
    </source>
</evidence>
<dbReference type="SUPFAM" id="SSF49899">
    <property type="entry name" value="Concanavalin A-like lectins/glucanases"/>
    <property type="match status" value="1"/>
</dbReference>
<keyword evidence="7" id="KW-1015">Disulfide bond</keyword>
<comment type="subcellular location">
    <subcellularLocation>
        <location evidence="2">Secreted</location>
    </subcellularLocation>
</comment>
<dbReference type="GO" id="GO:0005576">
    <property type="term" value="C:extracellular region"/>
    <property type="evidence" value="ECO:0007669"/>
    <property type="project" value="UniProtKB-SubCell"/>
</dbReference>
<keyword evidence="6" id="KW-0106">Calcium</keyword>
<evidence type="ECO:0000256" key="2">
    <source>
        <dbReference type="ARBA" id="ARBA00004613"/>
    </source>
</evidence>
<evidence type="ECO:0000256" key="6">
    <source>
        <dbReference type="ARBA" id="ARBA00022837"/>
    </source>
</evidence>
<proteinExistence type="inferred from homology"/>
<dbReference type="PANTHER" id="PTHR45869:SF7">
    <property type="entry name" value="C-REACTIVE PROTEIN"/>
    <property type="match status" value="1"/>
</dbReference>
<evidence type="ECO:0000313" key="12">
    <source>
        <dbReference type="Proteomes" id="UP000265000"/>
    </source>
</evidence>
<dbReference type="PANTHER" id="PTHR45869">
    <property type="entry name" value="C-REACTIVE PROTEIN-RELATED"/>
    <property type="match status" value="1"/>
</dbReference>
<evidence type="ECO:0000256" key="8">
    <source>
        <dbReference type="ARBA" id="ARBA00038102"/>
    </source>
</evidence>
<accession>A0A3Q2TDD3</accession>
<protein>
    <recommendedName>
        <fullName evidence="10">Pentraxin (PTX) domain-containing protein</fullName>
    </recommendedName>
</protein>
<name>A0A3Q2TDD3_FUNHE</name>
<evidence type="ECO:0000256" key="4">
    <source>
        <dbReference type="ARBA" id="ARBA00022723"/>
    </source>
</evidence>
<keyword evidence="4" id="KW-0479">Metal-binding</keyword>
<dbReference type="InterPro" id="IPR001759">
    <property type="entry name" value="PTX_dom"/>
</dbReference>
<sequence>MVINTTPCDSLYSLCLIVFSPWDRNLASRDIQIVSGEVLNPPVPSVCPILVEPTAYFLWQHLFMTIISSYIRTWQHKHLMSMSGVRGLSFLDYKLSVWHSVCSTRNAESGIGQLWFDGKFVSGSQISQPIVILGQEQGSYGGGLEIQQSFVGMISDVNMWDYILSPCEMHHYVAELTFSPGNVSNWMALTFDKTKYLNCVNVNHLHH</sequence>
<comment type="similarity">
    <text evidence="8">Belongs to the pentraxin family.</text>
</comment>
<comment type="cofactor">
    <cofactor evidence="1">
        <name>Ca(2+)</name>
        <dbReference type="ChEBI" id="CHEBI:29108"/>
    </cofactor>
</comment>
<dbReference type="GeneTree" id="ENSGT01120000272693"/>
<organism evidence="11 12">
    <name type="scientific">Fundulus heteroclitus</name>
    <name type="common">Killifish</name>
    <name type="synonym">Mummichog</name>
    <dbReference type="NCBI Taxonomy" id="8078"/>
    <lineage>
        <taxon>Eukaryota</taxon>
        <taxon>Metazoa</taxon>
        <taxon>Chordata</taxon>
        <taxon>Craniata</taxon>
        <taxon>Vertebrata</taxon>
        <taxon>Euteleostomi</taxon>
        <taxon>Actinopterygii</taxon>
        <taxon>Neopterygii</taxon>
        <taxon>Teleostei</taxon>
        <taxon>Neoteleostei</taxon>
        <taxon>Acanthomorphata</taxon>
        <taxon>Ovalentaria</taxon>
        <taxon>Atherinomorphae</taxon>
        <taxon>Cyprinodontiformes</taxon>
        <taxon>Fundulidae</taxon>
        <taxon>Fundulus</taxon>
    </lineage>
</organism>
<evidence type="ECO:0000256" key="3">
    <source>
        <dbReference type="ARBA" id="ARBA00022525"/>
    </source>
</evidence>
<evidence type="ECO:0000259" key="10">
    <source>
        <dbReference type="PROSITE" id="PS51828"/>
    </source>
</evidence>
<keyword evidence="3" id="KW-0964">Secreted</keyword>
<dbReference type="InterPro" id="IPR051005">
    <property type="entry name" value="Pentraxin_domain"/>
</dbReference>
<dbReference type="Ensembl" id="ENSFHET00000021093.1">
    <property type="protein sequence ID" value="ENSFHEP00000013530.1"/>
    <property type="gene ID" value="ENSFHEG00000015046.1"/>
</dbReference>